<accession>A0A2T7P2W4</accession>
<evidence type="ECO:0000313" key="4">
    <source>
        <dbReference type="Proteomes" id="UP000245119"/>
    </source>
</evidence>
<dbReference type="OrthoDB" id="10008828at2759"/>
<dbReference type="SUPFAM" id="SSF81321">
    <property type="entry name" value="Family A G protein-coupled receptor-like"/>
    <property type="match status" value="1"/>
</dbReference>
<reference evidence="3 4" key="1">
    <citation type="submission" date="2018-04" db="EMBL/GenBank/DDBJ databases">
        <title>The genome of golden apple snail Pomacea canaliculata provides insight into stress tolerance and invasive adaptation.</title>
        <authorList>
            <person name="Liu C."/>
            <person name="Liu B."/>
            <person name="Ren Y."/>
            <person name="Zhang Y."/>
            <person name="Wang H."/>
            <person name="Li S."/>
            <person name="Jiang F."/>
            <person name="Yin L."/>
            <person name="Zhang G."/>
            <person name="Qian W."/>
            <person name="Fan W."/>
        </authorList>
    </citation>
    <scope>NUCLEOTIDE SEQUENCE [LARGE SCALE GENOMIC DNA]</scope>
    <source>
        <strain evidence="3">SZHN2017</strain>
        <tissue evidence="3">Muscle</tissue>
    </source>
</reference>
<feature type="transmembrane region" description="Helical" evidence="2">
    <location>
        <begin position="175"/>
        <end position="194"/>
    </location>
</feature>
<evidence type="ECO:0008006" key="5">
    <source>
        <dbReference type="Google" id="ProtNLM"/>
    </source>
</evidence>
<proteinExistence type="predicted"/>
<feature type="region of interest" description="Disordered" evidence="1">
    <location>
        <begin position="105"/>
        <end position="128"/>
    </location>
</feature>
<dbReference type="Gene3D" id="1.20.1070.10">
    <property type="entry name" value="Rhodopsin 7-helix transmembrane proteins"/>
    <property type="match status" value="1"/>
</dbReference>
<protein>
    <recommendedName>
        <fullName evidence="5">G-protein coupled receptors family 1 profile domain-containing protein</fullName>
    </recommendedName>
</protein>
<keyword evidence="4" id="KW-1185">Reference proteome</keyword>
<dbReference type="AlphaFoldDB" id="A0A2T7P2W4"/>
<dbReference type="EMBL" id="PZQS01000007">
    <property type="protein sequence ID" value="PVD27748.1"/>
    <property type="molecule type" value="Genomic_DNA"/>
</dbReference>
<keyword evidence="2" id="KW-0472">Membrane</keyword>
<gene>
    <name evidence="3" type="ORF">C0Q70_12920</name>
</gene>
<evidence type="ECO:0000256" key="2">
    <source>
        <dbReference type="SAM" id="Phobius"/>
    </source>
</evidence>
<keyword evidence="2" id="KW-1133">Transmembrane helix</keyword>
<feature type="transmembrane region" description="Helical" evidence="2">
    <location>
        <begin position="53"/>
        <end position="75"/>
    </location>
</feature>
<dbReference type="Proteomes" id="UP000245119">
    <property type="component" value="Linkage Group LG7"/>
</dbReference>
<evidence type="ECO:0000256" key="1">
    <source>
        <dbReference type="SAM" id="MobiDB-lite"/>
    </source>
</evidence>
<organism evidence="3 4">
    <name type="scientific">Pomacea canaliculata</name>
    <name type="common">Golden apple snail</name>
    <dbReference type="NCBI Taxonomy" id="400727"/>
    <lineage>
        <taxon>Eukaryota</taxon>
        <taxon>Metazoa</taxon>
        <taxon>Spiralia</taxon>
        <taxon>Lophotrochozoa</taxon>
        <taxon>Mollusca</taxon>
        <taxon>Gastropoda</taxon>
        <taxon>Caenogastropoda</taxon>
        <taxon>Architaenioglossa</taxon>
        <taxon>Ampullarioidea</taxon>
        <taxon>Ampullariidae</taxon>
        <taxon>Pomacea</taxon>
    </lineage>
</organism>
<name>A0A2T7P2W4_POMCA</name>
<comment type="caution">
    <text evidence="3">The sequence shown here is derived from an EMBL/GenBank/DDBJ whole genome shotgun (WGS) entry which is preliminary data.</text>
</comment>
<keyword evidence="2" id="KW-0812">Transmembrane</keyword>
<evidence type="ECO:0000313" key="3">
    <source>
        <dbReference type="EMBL" id="PVD27748.1"/>
    </source>
</evidence>
<sequence length="195" mass="21481">MIKTLDRQLDNLTKPITKTVSGVQFATTTGLTVKHCGFQREFPGYLVKRTEGIVLAVYFVVGLTLTVGSYGHILYRVKQQNKRFRENLACGGGQKETGLSVVSSSISGRRSEEEAENTSHSYVESRDEERCVAQPEGGAGEILVEDPSVSSLPARRRTSVRVHQSRKLLASKTTLVMFVLTITTVVCYLPSIILT</sequence>